<dbReference type="EMBL" id="JAAAIN010002780">
    <property type="protein sequence ID" value="KAG0290160.1"/>
    <property type="molecule type" value="Genomic_DNA"/>
</dbReference>
<evidence type="ECO:0000313" key="2">
    <source>
        <dbReference type="Proteomes" id="UP000823405"/>
    </source>
</evidence>
<proteinExistence type="predicted"/>
<dbReference type="Proteomes" id="UP000823405">
    <property type="component" value="Unassembled WGS sequence"/>
</dbReference>
<organism evidence="1 2">
    <name type="scientific">Linnemannia gamsii</name>
    <dbReference type="NCBI Taxonomy" id="64522"/>
    <lineage>
        <taxon>Eukaryota</taxon>
        <taxon>Fungi</taxon>
        <taxon>Fungi incertae sedis</taxon>
        <taxon>Mucoromycota</taxon>
        <taxon>Mortierellomycotina</taxon>
        <taxon>Mortierellomycetes</taxon>
        <taxon>Mortierellales</taxon>
        <taxon>Mortierellaceae</taxon>
        <taxon>Linnemannia</taxon>
    </lineage>
</organism>
<protein>
    <submittedName>
        <fullName evidence="1">Uncharacterized protein</fullName>
    </submittedName>
</protein>
<gene>
    <name evidence="1" type="ORF">BGZ97_006260</name>
</gene>
<reference evidence="1" key="1">
    <citation type="journal article" date="2020" name="Fungal Divers.">
        <title>Resolving the Mortierellaceae phylogeny through synthesis of multi-gene phylogenetics and phylogenomics.</title>
        <authorList>
            <person name="Vandepol N."/>
            <person name="Liber J."/>
            <person name="Desiro A."/>
            <person name="Na H."/>
            <person name="Kennedy M."/>
            <person name="Barry K."/>
            <person name="Grigoriev I.V."/>
            <person name="Miller A.N."/>
            <person name="O'Donnell K."/>
            <person name="Stajich J.E."/>
            <person name="Bonito G."/>
        </authorList>
    </citation>
    <scope>NUCLEOTIDE SEQUENCE</scope>
    <source>
        <strain evidence="1">NVP60</strain>
    </source>
</reference>
<accession>A0A9P6QPJ0</accession>
<dbReference type="AlphaFoldDB" id="A0A9P6QPJ0"/>
<sequence length="108" mass="12078">MDNRIVSPALVLKMADGELEDVIKAENADALGRFIERMEPTVIKPADVKELALSKEELEWWEAWWEKVKDYFMSGDAVASTLSLIKTAGQVALTQIAVEVAKVLLEEM</sequence>
<comment type="caution">
    <text evidence="1">The sequence shown here is derived from an EMBL/GenBank/DDBJ whole genome shotgun (WGS) entry which is preliminary data.</text>
</comment>
<evidence type="ECO:0000313" key="1">
    <source>
        <dbReference type="EMBL" id="KAG0290160.1"/>
    </source>
</evidence>
<keyword evidence="2" id="KW-1185">Reference proteome</keyword>
<name>A0A9P6QPJ0_9FUNG</name>